<dbReference type="GO" id="GO:0004252">
    <property type="term" value="F:serine-type endopeptidase activity"/>
    <property type="evidence" value="ECO:0007669"/>
    <property type="project" value="UniProtKB-EC"/>
</dbReference>
<dbReference type="Proteomes" id="UP000019184">
    <property type="component" value="Unassembled WGS sequence"/>
</dbReference>
<keyword evidence="4 7" id="KW-0068">Autocatalytic cleavage</keyword>
<evidence type="ECO:0000256" key="2">
    <source>
        <dbReference type="ARBA" id="ARBA00022763"/>
    </source>
</evidence>
<dbReference type="GO" id="GO:0003677">
    <property type="term" value="F:DNA binding"/>
    <property type="evidence" value="ECO:0007669"/>
    <property type="project" value="InterPro"/>
</dbReference>
<dbReference type="PANTHER" id="PTHR33516">
    <property type="entry name" value="LEXA REPRESSOR"/>
    <property type="match status" value="1"/>
</dbReference>
<evidence type="ECO:0000256" key="4">
    <source>
        <dbReference type="ARBA" id="ARBA00022813"/>
    </source>
</evidence>
<dbReference type="InterPro" id="IPR006197">
    <property type="entry name" value="Peptidase_S24_LexA"/>
</dbReference>
<protein>
    <submittedName>
        <fullName evidence="9">LexA repressor</fullName>
        <ecNumber evidence="9">3.4.21.88</ecNumber>
    </submittedName>
</protein>
<dbReference type="PANTHER" id="PTHR33516:SF2">
    <property type="entry name" value="LEXA REPRESSOR-RELATED"/>
    <property type="match status" value="1"/>
</dbReference>
<evidence type="ECO:0000256" key="5">
    <source>
        <dbReference type="ARBA" id="ARBA00023204"/>
    </source>
</evidence>
<dbReference type="Gene3D" id="2.10.109.10">
    <property type="entry name" value="Umud Fragment, subunit A"/>
    <property type="match status" value="1"/>
</dbReference>
<dbReference type="InterPro" id="IPR039418">
    <property type="entry name" value="LexA-like"/>
</dbReference>
<dbReference type="GO" id="GO:0006355">
    <property type="term" value="P:regulation of DNA-templated transcription"/>
    <property type="evidence" value="ECO:0007669"/>
    <property type="project" value="InterPro"/>
</dbReference>
<dbReference type="InterPro" id="IPR036286">
    <property type="entry name" value="LexA/Signal_pep-like_sf"/>
</dbReference>
<accession>A0A7U7GBD6</accession>
<dbReference type="SUPFAM" id="SSF51306">
    <property type="entry name" value="LexA/Signal peptidase"/>
    <property type="match status" value="1"/>
</dbReference>
<evidence type="ECO:0000256" key="1">
    <source>
        <dbReference type="ARBA" id="ARBA00007484"/>
    </source>
</evidence>
<feature type="domain" description="Peptidase S24/S26A/S26B/S26C" evidence="8">
    <location>
        <begin position="79"/>
        <end position="187"/>
    </location>
</feature>
<evidence type="ECO:0000313" key="10">
    <source>
        <dbReference type="Proteomes" id="UP000019184"/>
    </source>
</evidence>
<dbReference type="GO" id="GO:0006281">
    <property type="term" value="P:DNA repair"/>
    <property type="evidence" value="ECO:0007669"/>
    <property type="project" value="UniProtKB-KW"/>
</dbReference>
<keyword evidence="2" id="KW-0227">DNA damage</keyword>
<dbReference type="AlphaFoldDB" id="A0A7U7GBD6"/>
<dbReference type="EC" id="3.4.21.88" evidence="9"/>
<keyword evidence="3 7" id="KW-0378">Hydrolase</keyword>
<comment type="similarity">
    <text evidence="1 7">Belongs to the peptidase S24 family.</text>
</comment>
<dbReference type="GO" id="GO:0009432">
    <property type="term" value="P:SOS response"/>
    <property type="evidence" value="ECO:0007669"/>
    <property type="project" value="UniProtKB-KW"/>
</dbReference>
<keyword evidence="10" id="KW-1185">Reference proteome</keyword>
<evidence type="ECO:0000313" key="9">
    <source>
        <dbReference type="EMBL" id="CDH45308.1"/>
    </source>
</evidence>
<dbReference type="InterPro" id="IPR015927">
    <property type="entry name" value="Peptidase_S24_S26A/B/C"/>
</dbReference>
<keyword evidence="6" id="KW-0742">SOS response</keyword>
<name>A0A7U7GBD6_9GAMM</name>
<dbReference type="RefSeq" id="WP_034432897.1">
    <property type="nucleotide sequence ID" value="NZ_CBTK010000136.1"/>
</dbReference>
<dbReference type="OrthoDB" id="9802364at2"/>
<gene>
    <name evidence="9" type="ORF">BN874_2200002</name>
</gene>
<dbReference type="CDD" id="cd06529">
    <property type="entry name" value="S24_LexA-like"/>
    <property type="match status" value="1"/>
</dbReference>
<reference evidence="9 10" key="1">
    <citation type="journal article" date="2014" name="ISME J.">
        <title>Candidatus Competibacter-lineage genomes retrieved from metagenomes reveal functional metabolic diversity.</title>
        <authorList>
            <person name="McIlroy S.J."/>
            <person name="Albertsen M."/>
            <person name="Andresen E.K."/>
            <person name="Saunders A.M."/>
            <person name="Kristiansen R."/>
            <person name="Stokholm-Bjerregaard M."/>
            <person name="Nielsen K.L."/>
            <person name="Nielsen P.H."/>
        </authorList>
    </citation>
    <scope>NUCLEOTIDE SEQUENCE [LARGE SCALE GENOMIC DNA]</scope>
    <source>
        <strain evidence="9 10">Run_B_J11</strain>
    </source>
</reference>
<evidence type="ECO:0000259" key="8">
    <source>
        <dbReference type="Pfam" id="PF00717"/>
    </source>
</evidence>
<evidence type="ECO:0000256" key="7">
    <source>
        <dbReference type="RuleBase" id="RU003991"/>
    </source>
</evidence>
<dbReference type="InterPro" id="IPR050077">
    <property type="entry name" value="LexA_repressor"/>
</dbReference>
<dbReference type="EMBL" id="CBTK010000136">
    <property type="protein sequence ID" value="CDH45308.1"/>
    <property type="molecule type" value="Genomic_DNA"/>
</dbReference>
<evidence type="ECO:0000256" key="3">
    <source>
        <dbReference type="ARBA" id="ARBA00022801"/>
    </source>
</evidence>
<organism evidence="9 10">
    <name type="scientific">Candidatus Contendobacter odensis Run_B_J11</name>
    <dbReference type="NCBI Taxonomy" id="1400861"/>
    <lineage>
        <taxon>Bacteria</taxon>
        <taxon>Pseudomonadati</taxon>
        <taxon>Pseudomonadota</taxon>
        <taxon>Gammaproteobacteria</taxon>
        <taxon>Candidatus Competibacteraceae</taxon>
        <taxon>Candidatus Contendibacter</taxon>
    </lineage>
</organism>
<dbReference type="Pfam" id="PF00717">
    <property type="entry name" value="Peptidase_S24"/>
    <property type="match status" value="1"/>
</dbReference>
<comment type="caution">
    <text evidence="9">The sequence shown here is derived from an EMBL/GenBank/DDBJ whole genome shotgun (WGS) entry which is preliminary data.</text>
</comment>
<keyword evidence="5" id="KW-0234">DNA repair</keyword>
<dbReference type="PRINTS" id="PR00726">
    <property type="entry name" value="LEXASERPTASE"/>
</dbReference>
<proteinExistence type="inferred from homology"/>
<evidence type="ECO:0000256" key="6">
    <source>
        <dbReference type="ARBA" id="ARBA00023236"/>
    </source>
</evidence>
<sequence length="195" mass="21247">MPRTSDDASYLARLQDYYACWRSLPAYGPLRSVLGMNSRDGVAQVLKRLQAAGFLDRTPAGRWTPTTRFFERPLADAPVPAGLPVGTTDSGEAHSIDAWLVRQPSRTVIIPVTGDSMIDAGIHDGDRVVVERDAPARPGDVVVAVIDGEFTLKTLAVEDGEAVLRPANPAYPVLRPGDRLQIFGVVIGLIRNYRR</sequence>